<feature type="domain" description="Glycosyltransferase 2-like" evidence="5">
    <location>
        <begin position="166"/>
        <end position="339"/>
    </location>
</feature>
<keyword evidence="3" id="KW-0808">Transferase</keyword>
<evidence type="ECO:0000256" key="1">
    <source>
        <dbReference type="ARBA" id="ARBA00006739"/>
    </source>
</evidence>
<dbReference type="PANTHER" id="PTHR43179">
    <property type="entry name" value="RHAMNOSYLTRANSFERASE WBBL"/>
    <property type="match status" value="1"/>
</dbReference>
<dbReference type="Pfam" id="PF13632">
    <property type="entry name" value="Glyco_trans_2_3"/>
    <property type="match status" value="1"/>
</dbReference>
<protein>
    <submittedName>
        <fullName evidence="6">Unannotated protein</fullName>
    </submittedName>
</protein>
<feature type="compositionally biased region" description="Low complexity" evidence="4">
    <location>
        <begin position="487"/>
        <end position="502"/>
    </location>
</feature>
<keyword evidence="2" id="KW-0328">Glycosyltransferase</keyword>
<dbReference type="PANTHER" id="PTHR43179:SF12">
    <property type="entry name" value="GALACTOFURANOSYLTRANSFERASE GLFT2"/>
    <property type="match status" value="1"/>
</dbReference>
<dbReference type="InterPro" id="IPR001173">
    <property type="entry name" value="Glyco_trans_2-like"/>
</dbReference>
<dbReference type="AlphaFoldDB" id="A0A6J6C3H2"/>
<organism evidence="6">
    <name type="scientific">freshwater metagenome</name>
    <dbReference type="NCBI Taxonomy" id="449393"/>
    <lineage>
        <taxon>unclassified sequences</taxon>
        <taxon>metagenomes</taxon>
        <taxon>ecological metagenomes</taxon>
    </lineage>
</organism>
<evidence type="ECO:0000256" key="3">
    <source>
        <dbReference type="ARBA" id="ARBA00022679"/>
    </source>
</evidence>
<dbReference type="Gene3D" id="3.90.550.10">
    <property type="entry name" value="Spore Coat Polysaccharide Biosynthesis Protein SpsA, Chain A"/>
    <property type="match status" value="1"/>
</dbReference>
<evidence type="ECO:0000256" key="2">
    <source>
        <dbReference type="ARBA" id="ARBA00022676"/>
    </source>
</evidence>
<proteinExistence type="inferred from homology"/>
<comment type="similarity">
    <text evidence="1">Belongs to the glycosyltransferase 2 family.</text>
</comment>
<name>A0A6J6C3H2_9ZZZZ</name>
<evidence type="ECO:0000259" key="5">
    <source>
        <dbReference type="Pfam" id="PF13632"/>
    </source>
</evidence>
<dbReference type="SUPFAM" id="SSF53448">
    <property type="entry name" value="Nucleotide-diphospho-sugar transferases"/>
    <property type="match status" value="1"/>
</dbReference>
<dbReference type="InterPro" id="IPR023981">
    <property type="entry name" value="MftF"/>
</dbReference>
<gene>
    <name evidence="6" type="ORF">UFOPK1493_00671</name>
</gene>
<dbReference type="GO" id="GO:0016757">
    <property type="term" value="F:glycosyltransferase activity"/>
    <property type="evidence" value="ECO:0007669"/>
    <property type="project" value="UniProtKB-KW"/>
</dbReference>
<dbReference type="NCBIfam" id="TIGR03965">
    <property type="entry name" value="mycofact_glyco"/>
    <property type="match status" value="1"/>
</dbReference>
<feature type="region of interest" description="Disordered" evidence="4">
    <location>
        <begin position="477"/>
        <end position="502"/>
    </location>
</feature>
<evidence type="ECO:0000313" key="6">
    <source>
        <dbReference type="EMBL" id="CAB4545840.1"/>
    </source>
</evidence>
<evidence type="ECO:0000256" key="4">
    <source>
        <dbReference type="SAM" id="MobiDB-lite"/>
    </source>
</evidence>
<dbReference type="InterPro" id="IPR029044">
    <property type="entry name" value="Nucleotide-diphossugar_trans"/>
</dbReference>
<dbReference type="EMBL" id="CAEZSR010000014">
    <property type="protein sequence ID" value="CAB4545840.1"/>
    <property type="molecule type" value="Genomic_DNA"/>
</dbReference>
<reference evidence="6" key="1">
    <citation type="submission" date="2020-05" db="EMBL/GenBank/DDBJ databases">
        <authorList>
            <person name="Chiriac C."/>
            <person name="Salcher M."/>
            <person name="Ghai R."/>
            <person name="Kavagutti S V."/>
        </authorList>
    </citation>
    <scope>NUCLEOTIDE SEQUENCE</scope>
</reference>
<sequence>MSHRAGARFLLDRSVRRSPDGRVLVGGSPLRVLTLTDSGAVVVDALAAGDDPTTRSAAAGRLVERFVDLGIAHPVGAGTSGPTDTADATDLDRWAREVTVVTPCKDELPRHPAWSAASVVVDDGSVPPLFADGVVPGRARTVRLARNAGPGAARNTGLAQVDTPLVAFVDADVEVDEAELARLVSWFDDLRVALVAPRVRAVAGPGVLAAFEATRSPLDLGDEPARVAATTRVSYVPAAVLLCRTAAIRDVGGFDGSLRYGEDVDLVWRLAAAGWRCRYDPSVEAHHRTRPDLRRWLAQRFRYGTSAAPLARRHPGALAPLRMSPWSAATWVPVAAGLPVVGVTVGVATSVALVRKLPQVPARESLRLAGLGNLYAGRLWCETLSRAWWPAALVAAALSRRARRTVAIAWSVPIVLDAVRHLGRRRSRGTARRSRLDPVRFALLHLADDLAYGAGVWVGAWRERSADALLPRFESWPPRRPAPSAPSAPAAPSSDAGGAELA</sequence>
<accession>A0A6J6C3H2</accession>